<keyword evidence="3" id="KW-1185">Reference proteome</keyword>
<comment type="caution">
    <text evidence="2">The sequence shown here is derived from an EMBL/GenBank/DDBJ whole genome shotgun (WGS) entry which is preliminary data.</text>
</comment>
<reference evidence="2 3" key="1">
    <citation type="submission" date="2020-08" db="EMBL/GenBank/DDBJ databases">
        <title>Genomic Encyclopedia of Type Strains, Phase IV (KMG-IV): sequencing the most valuable type-strain genomes for metagenomic binning, comparative biology and taxonomic classification.</title>
        <authorList>
            <person name="Goeker M."/>
        </authorList>
    </citation>
    <scope>NUCLEOTIDE SEQUENCE [LARGE SCALE GENOMIC DNA]</scope>
    <source>
        <strain evidence="2 3">DSM 5391</strain>
    </source>
</reference>
<name>A0A7X0HTT8_9BACI</name>
<feature type="region of interest" description="Disordered" evidence="1">
    <location>
        <begin position="160"/>
        <end position="186"/>
    </location>
</feature>
<evidence type="ECO:0000256" key="1">
    <source>
        <dbReference type="SAM" id="MobiDB-lite"/>
    </source>
</evidence>
<dbReference type="InterPro" id="IPR011990">
    <property type="entry name" value="TPR-like_helical_dom_sf"/>
</dbReference>
<organism evidence="2 3">
    <name type="scientific">Bacillus benzoevorans</name>
    <dbReference type="NCBI Taxonomy" id="1456"/>
    <lineage>
        <taxon>Bacteria</taxon>
        <taxon>Bacillati</taxon>
        <taxon>Bacillota</taxon>
        <taxon>Bacilli</taxon>
        <taxon>Bacillales</taxon>
        <taxon>Bacillaceae</taxon>
        <taxon>Bacillus</taxon>
    </lineage>
</organism>
<dbReference type="Proteomes" id="UP000531594">
    <property type="component" value="Unassembled WGS sequence"/>
</dbReference>
<gene>
    <name evidence="2" type="ORF">HNR53_003409</name>
</gene>
<dbReference type="AlphaFoldDB" id="A0A7X0HTT8"/>
<evidence type="ECO:0000313" key="2">
    <source>
        <dbReference type="EMBL" id="MBB6446745.1"/>
    </source>
</evidence>
<evidence type="ECO:0000313" key="3">
    <source>
        <dbReference type="Proteomes" id="UP000531594"/>
    </source>
</evidence>
<protein>
    <submittedName>
        <fullName evidence="2">Tetratricopeptide (TPR) repeat protein</fullName>
    </submittedName>
</protein>
<accession>A0A7X0HTT8</accession>
<sequence length="327" mass="36549">MIILLLSACASKTYDDAVEKGLESIEKKDFAQAVSYFEIAVKEKGDSAEAKTYLEQATLLNKVAVSLKEKEYDQALRTILQIEQSEEALPIVKSSASDLKGQITEGQQNLAYEEELKHINSLLDAENYKDAQSKYETLKKILGANHDFTEQFAEISKRLSEAKEEPNKEEPVIVENPIEGKQPISEPKADFTYQTYTNSRFGFSVQHPATFSMGEPPANNDGRKFSNGEASIKAYASHINVIEENETIETYYNQALGDTAGPISYQRLGDDWYVISYTNGGNTIYEKAKMGKGIINTFIIEYPANKQSLYGPMVDHISKTFKPGQTD</sequence>
<dbReference type="EMBL" id="JACHGK010000013">
    <property type="protein sequence ID" value="MBB6446745.1"/>
    <property type="molecule type" value="Genomic_DNA"/>
</dbReference>
<dbReference type="Gene3D" id="1.25.40.10">
    <property type="entry name" value="Tetratricopeptide repeat domain"/>
    <property type="match status" value="1"/>
</dbReference>
<proteinExistence type="predicted"/>
<feature type="compositionally biased region" description="Basic and acidic residues" evidence="1">
    <location>
        <begin position="160"/>
        <end position="171"/>
    </location>
</feature>